<dbReference type="InterPro" id="IPR007730">
    <property type="entry name" value="SPOR-like_dom"/>
</dbReference>
<dbReference type="AlphaFoldDB" id="A0A368LLF6"/>
<dbReference type="PANTHER" id="PTHR35894">
    <property type="entry name" value="GENERAL SECRETION PATHWAY PROTEIN A-RELATED"/>
    <property type="match status" value="1"/>
</dbReference>
<evidence type="ECO:0000256" key="1">
    <source>
        <dbReference type="SAM" id="MobiDB-lite"/>
    </source>
</evidence>
<dbReference type="Gene3D" id="3.30.70.1070">
    <property type="entry name" value="Sporulation related repeat"/>
    <property type="match status" value="1"/>
</dbReference>
<name>A0A368LLF6_9VIBR</name>
<keyword evidence="2" id="KW-0472">Membrane</keyword>
<dbReference type="GO" id="GO:0016887">
    <property type="term" value="F:ATP hydrolysis activity"/>
    <property type="evidence" value="ECO:0007669"/>
    <property type="project" value="InterPro"/>
</dbReference>
<proteinExistence type="predicted"/>
<dbReference type="Gene3D" id="3.40.50.300">
    <property type="entry name" value="P-loop containing nucleotide triphosphate hydrolases"/>
    <property type="match status" value="1"/>
</dbReference>
<comment type="caution">
    <text evidence="4">The sequence shown here is derived from an EMBL/GenBank/DDBJ whole genome shotgun (WGS) entry which is preliminary data.</text>
</comment>
<dbReference type="SUPFAM" id="SSF52540">
    <property type="entry name" value="P-loop containing nucleoside triphosphate hydrolases"/>
    <property type="match status" value="1"/>
</dbReference>
<keyword evidence="2" id="KW-0812">Transmembrane</keyword>
<dbReference type="Pfam" id="PF13401">
    <property type="entry name" value="AAA_22"/>
    <property type="match status" value="1"/>
</dbReference>
<dbReference type="GeneID" id="303187531"/>
<dbReference type="InterPro" id="IPR052026">
    <property type="entry name" value="ExeA_AAA_ATPase_DNA-bind"/>
</dbReference>
<dbReference type="OrthoDB" id="6189127at2"/>
<evidence type="ECO:0000256" key="2">
    <source>
        <dbReference type="SAM" id="Phobius"/>
    </source>
</evidence>
<dbReference type="PROSITE" id="PS51724">
    <property type="entry name" value="SPOR"/>
    <property type="match status" value="1"/>
</dbReference>
<dbReference type="Pfam" id="PF05036">
    <property type="entry name" value="SPOR"/>
    <property type="match status" value="1"/>
</dbReference>
<feature type="transmembrane region" description="Helical" evidence="2">
    <location>
        <begin position="228"/>
        <end position="249"/>
    </location>
</feature>
<gene>
    <name evidence="4" type="ORF">CIK83_01300</name>
</gene>
<keyword evidence="5" id="KW-1185">Reference proteome</keyword>
<evidence type="ECO:0000313" key="4">
    <source>
        <dbReference type="EMBL" id="RCS72353.1"/>
    </source>
</evidence>
<dbReference type="EMBL" id="QPGL01000001">
    <property type="protein sequence ID" value="RCS72353.1"/>
    <property type="molecule type" value="Genomic_DNA"/>
</dbReference>
<protein>
    <recommendedName>
        <fullName evidence="3">SPOR domain-containing protein</fullName>
    </recommendedName>
</protein>
<evidence type="ECO:0000259" key="3">
    <source>
        <dbReference type="PROSITE" id="PS51724"/>
    </source>
</evidence>
<dbReference type="InterPro" id="IPR049945">
    <property type="entry name" value="AAA_22"/>
</dbReference>
<feature type="region of interest" description="Disordered" evidence="1">
    <location>
        <begin position="346"/>
        <end position="367"/>
    </location>
</feature>
<accession>A0A368LLF6</accession>
<dbReference type="PANTHER" id="PTHR35894:SF7">
    <property type="entry name" value="GENERAL SECRETION PATHWAY PROTEIN A-RELATED"/>
    <property type="match status" value="1"/>
</dbReference>
<dbReference type="Proteomes" id="UP000252479">
    <property type="component" value="Unassembled WGS sequence"/>
</dbReference>
<dbReference type="InterPro" id="IPR036680">
    <property type="entry name" value="SPOR-like_sf"/>
</dbReference>
<dbReference type="RefSeq" id="WP_086960392.1">
    <property type="nucleotide sequence ID" value="NZ_AP018680.1"/>
</dbReference>
<keyword evidence="2" id="KW-1133">Transmembrane helix</keyword>
<feature type="compositionally biased region" description="Polar residues" evidence="1">
    <location>
        <begin position="350"/>
        <end position="367"/>
    </location>
</feature>
<dbReference type="GO" id="GO:0042834">
    <property type="term" value="F:peptidoglycan binding"/>
    <property type="evidence" value="ECO:0007669"/>
    <property type="project" value="InterPro"/>
</dbReference>
<feature type="domain" description="SPOR" evidence="3">
    <location>
        <begin position="379"/>
        <end position="457"/>
    </location>
</feature>
<reference evidence="4 5" key="1">
    <citation type="journal article" date="2017" name="Elife">
        <title>Extensive horizontal gene transfer in cheese-associated bacteria.</title>
        <authorList>
            <person name="Bonham K.S."/>
            <person name="Wolfe B.E."/>
            <person name="Dutton R.J."/>
        </authorList>
    </citation>
    <scope>NUCLEOTIDE SEQUENCE [LARGE SCALE GENOMIC DNA]</scope>
    <source>
        <strain evidence="4 5">JB196</strain>
    </source>
</reference>
<evidence type="ECO:0000313" key="5">
    <source>
        <dbReference type="Proteomes" id="UP000252479"/>
    </source>
</evidence>
<dbReference type="InterPro" id="IPR027417">
    <property type="entry name" value="P-loop_NTPase"/>
</dbReference>
<organism evidence="4 5">
    <name type="scientific">Vibrio casei</name>
    <dbReference type="NCBI Taxonomy" id="673372"/>
    <lineage>
        <taxon>Bacteria</taxon>
        <taxon>Pseudomonadati</taxon>
        <taxon>Pseudomonadota</taxon>
        <taxon>Gammaproteobacteria</taxon>
        <taxon>Vibrionales</taxon>
        <taxon>Vibrionaceae</taxon>
        <taxon>Vibrio</taxon>
    </lineage>
</organism>
<sequence>MSMTHDAELVQLESQTEILDGLQLFTRLHSNVIYVEGEKGSGKSWLAQRFLHTDKEIQTLSFLICLPSQTVNQQRSVLMSQLLSDSFCIGDESLVQSLEAYRKDQKCNATLIVDDAELLVPNLLHELCELVLAAQNNPLWQINVILFATPNSIDDDLTKETPKPEIKSLVIQPLTDEEARIFLDQLLMPHISTDKERDAIYQAANKIKNWPADLLALISHQKHHASPWVRALLVALIVLLISLGFGSWWTNYQARMQDELLDGTVMQESQVQAENANRNLSESISGSASAIVTNEKSQQNNDASNFPQEVTSETLTVGDSSSIEQKRVIVPSNVVDALLDGNKPEKVRSSLKNTKQSTSEGQEKVSTSSLVLAHDELMAVSENRYTLQLGAVETKLDVLRFIQTYHLQDQVRVYQTIRNQKSWYIITYQDFETIKESREAAQELPIELQKALPWPKSMAQVHQEIERVQ</sequence>